<proteinExistence type="predicted"/>
<sequence length="134" mass="15771">MVLAMVLKALSSWLITEYSGIYATYTSGFGESDFQQIETQQHTIDFYFYPKDNQYLSISGEYYGNSLSDNDNNYFMNLGYQFTFEKPKMDLNISWRNILDTDQYINVNNNQYYNIISSCRLRPSQMLASLKFKL</sequence>
<name>A0A4Q0PGW7_9FLAO</name>
<evidence type="ECO:0000313" key="1">
    <source>
        <dbReference type="EMBL" id="RXG25898.1"/>
    </source>
</evidence>
<evidence type="ECO:0008006" key="3">
    <source>
        <dbReference type="Google" id="ProtNLM"/>
    </source>
</evidence>
<organism evidence="1 2">
    <name type="scientific">Leeuwenhoekiella marinoflava</name>
    <dbReference type="NCBI Taxonomy" id="988"/>
    <lineage>
        <taxon>Bacteria</taxon>
        <taxon>Pseudomonadati</taxon>
        <taxon>Bacteroidota</taxon>
        <taxon>Flavobacteriia</taxon>
        <taxon>Flavobacteriales</taxon>
        <taxon>Flavobacteriaceae</taxon>
        <taxon>Leeuwenhoekiella</taxon>
    </lineage>
</organism>
<accession>A0A4Q0PGW7</accession>
<gene>
    <name evidence="1" type="ORF">DSL99_3442</name>
</gene>
<evidence type="ECO:0000313" key="2">
    <source>
        <dbReference type="Proteomes" id="UP000290608"/>
    </source>
</evidence>
<reference evidence="1 2" key="1">
    <citation type="submission" date="2018-07" db="EMBL/GenBank/DDBJ databases">
        <title>Leeuwenhoekiella genomics.</title>
        <authorList>
            <person name="Tahon G."/>
            <person name="Willems A."/>
        </authorList>
    </citation>
    <scope>NUCLEOTIDE SEQUENCE [LARGE SCALE GENOMIC DNA]</scope>
    <source>
        <strain evidence="1 2">LMG 1345</strain>
    </source>
</reference>
<dbReference type="Proteomes" id="UP000290608">
    <property type="component" value="Unassembled WGS sequence"/>
</dbReference>
<comment type="caution">
    <text evidence="1">The sequence shown here is derived from an EMBL/GenBank/DDBJ whole genome shotgun (WGS) entry which is preliminary data.</text>
</comment>
<protein>
    <recommendedName>
        <fullName evidence="3">TonB-dependent receptor-like beta-barrel domain-containing protein</fullName>
    </recommendedName>
</protein>
<dbReference type="EMBL" id="QOVL01000021">
    <property type="protein sequence ID" value="RXG25898.1"/>
    <property type="molecule type" value="Genomic_DNA"/>
</dbReference>
<dbReference type="AlphaFoldDB" id="A0A4Q0PGW7"/>
<dbReference type="STRING" id="1122159.SAMN02745246_03932"/>